<dbReference type="PaxDb" id="44689-DDB0233443"/>
<evidence type="ECO:0000313" key="2">
    <source>
        <dbReference type="EMBL" id="EAL60338.2"/>
    </source>
</evidence>
<dbReference type="InterPro" id="IPR023780">
    <property type="entry name" value="Chromo_domain"/>
</dbReference>
<dbReference type="CDD" id="cd00024">
    <property type="entry name" value="CD_CSD"/>
    <property type="match status" value="1"/>
</dbReference>
<evidence type="ECO:0000259" key="1">
    <source>
        <dbReference type="PROSITE" id="PS50013"/>
    </source>
</evidence>
<accession>Q54AP9</accession>
<dbReference type="SMART" id="SM00298">
    <property type="entry name" value="CHROMO"/>
    <property type="match status" value="1"/>
</dbReference>
<dbReference type="InParanoid" id="Q54AP9"/>
<evidence type="ECO:0000313" key="3">
    <source>
        <dbReference type="Proteomes" id="UP000002195"/>
    </source>
</evidence>
<dbReference type="Gene3D" id="2.40.50.40">
    <property type="match status" value="1"/>
</dbReference>
<comment type="caution">
    <text evidence="2">The sequence shown here is derived from an EMBL/GenBank/DDBJ whole genome shotgun (WGS) entry which is preliminary data.</text>
</comment>
<dbReference type="AlphaFoldDB" id="Q54AP9"/>
<proteinExistence type="predicted"/>
<dbReference type="InterPro" id="IPR000953">
    <property type="entry name" value="Chromo/chromo_shadow_dom"/>
</dbReference>
<gene>
    <name evidence="2" type="ORF">DDB_G0294294</name>
</gene>
<dbReference type="Pfam" id="PF00385">
    <property type="entry name" value="Chromo"/>
    <property type="match status" value="1"/>
</dbReference>
<dbReference type="Proteomes" id="UP000002195">
    <property type="component" value="Unassembled WGS sequence"/>
</dbReference>
<dbReference type="VEuPathDB" id="AmoebaDB:DDB_G0294294"/>
<protein>
    <submittedName>
        <fullName evidence="2">Chromo domain-containing protein</fullName>
    </submittedName>
</protein>
<dbReference type="eggNOG" id="ENOG502RIAS">
    <property type="taxonomic scope" value="Eukaryota"/>
</dbReference>
<dbReference type="OMA" id="KNASEDH"/>
<name>Q54AP9_DICDI</name>
<dbReference type="PROSITE" id="PS50013">
    <property type="entry name" value="CHROMO_2"/>
    <property type="match status" value="1"/>
</dbReference>
<feature type="domain" description="Chromo" evidence="1">
    <location>
        <begin position="31"/>
        <end position="94"/>
    </location>
</feature>
<dbReference type="InterPro" id="IPR016197">
    <property type="entry name" value="Chromo-like_dom_sf"/>
</dbReference>
<dbReference type="dictyBase" id="DDB_G0294294"/>
<dbReference type="KEGG" id="ddi:DDB_G0294294"/>
<dbReference type="HOGENOM" id="CLU_2201982_0_0_1"/>
<sequence>MIHVDEIKSFIGEDRTLFSKRNKKTHIPLEDEIEKVVNKRCRTYGTGSRIEYLIRYKNSSEDNDMWVPKHYLDEVPQLIKEFDDKLSSEGVRNEDNFKIHNKRLQTIA</sequence>
<organism evidence="2 3">
    <name type="scientific">Dictyostelium discoideum</name>
    <name type="common">Social amoeba</name>
    <dbReference type="NCBI Taxonomy" id="44689"/>
    <lineage>
        <taxon>Eukaryota</taxon>
        <taxon>Amoebozoa</taxon>
        <taxon>Evosea</taxon>
        <taxon>Eumycetozoa</taxon>
        <taxon>Dictyostelia</taxon>
        <taxon>Dictyosteliales</taxon>
        <taxon>Dictyosteliaceae</taxon>
        <taxon>Dictyostelium</taxon>
    </lineage>
</organism>
<dbReference type="SUPFAM" id="SSF54160">
    <property type="entry name" value="Chromo domain-like"/>
    <property type="match status" value="1"/>
</dbReference>
<reference evidence="2 3" key="1">
    <citation type="journal article" date="2005" name="Nature">
        <title>The genome of the social amoeba Dictyostelium discoideum.</title>
        <authorList>
            <consortium name="The Dictyostelium discoideum Sequencing Consortium"/>
            <person name="Eichinger L."/>
            <person name="Pachebat J.A."/>
            <person name="Glockner G."/>
            <person name="Rajandream M.A."/>
            <person name="Sucgang R."/>
            <person name="Berriman M."/>
            <person name="Song J."/>
            <person name="Olsen R."/>
            <person name="Szafranski K."/>
            <person name="Xu Q."/>
            <person name="Tunggal B."/>
            <person name="Kummerfeld S."/>
            <person name="Madera M."/>
            <person name="Konfortov B.A."/>
            <person name="Rivero F."/>
            <person name="Bankier A.T."/>
            <person name="Lehmann R."/>
            <person name="Hamlin N."/>
            <person name="Davies R."/>
            <person name="Gaudet P."/>
            <person name="Fey P."/>
            <person name="Pilcher K."/>
            <person name="Chen G."/>
            <person name="Saunders D."/>
            <person name="Sodergren E."/>
            <person name="Davis P."/>
            <person name="Kerhornou A."/>
            <person name="Nie X."/>
            <person name="Hall N."/>
            <person name="Anjard C."/>
            <person name="Hemphill L."/>
            <person name="Bason N."/>
            <person name="Farbrother P."/>
            <person name="Desany B."/>
            <person name="Just E."/>
            <person name="Morio T."/>
            <person name="Rost R."/>
            <person name="Churcher C."/>
            <person name="Cooper J."/>
            <person name="Haydock S."/>
            <person name="van Driessche N."/>
            <person name="Cronin A."/>
            <person name="Goodhead I."/>
            <person name="Muzny D."/>
            <person name="Mourier T."/>
            <person name="Pain A."/>
            <person name="Lu M."/>
            <person name="Harper D."/>
            <person name="Lindsay R."/>
            <person name="Hauser H."/>
            <person name="James K."/>
            <person name="Quiles M."/>
            <person name="Madan Babu M."/>
            <person name="Saito T."/>
            <person name="Buchrieser C."/>
            <person name="Wardroper A."/>
            <person name="Felder M."/>
            <person name="Thangavelu M."/>
            <person name="Johnson D."/>
            <person name="Knights A."/>
            <person name="Loulseged H."/>
            <person name="Mungall K."/>
            <person name="Oliver K."/>
            <person name="Price C."/>
            <person name="Quail M.A."/>
            <person name="Urushihara H."/>
            <person name="Hernandez J."/>
            <person name="Rabbinowitsch E."/>
            <person name="Steffen D."/>
            <person name="Sanders M."/>
            <person name="Ma J."/>
            <person name="Kohara Y."/>
            <person name="Sharp S."/>
            <person name="Simmonds M."/>
            <person name="Spiegler S."/>
            <person name="Tivey A."/>
            <person name="Sugano S."/>
            <person name="White B."/>
            <person name="Walker D."/>
            <person name="Woodward J."/>
            <person name="Winckler T."/>
            <person name="Tanaka Y."/>
            <person name="Shaulsky G."/>
            <person name="Schleicher M."/>
            <person name="Weinstock G."/>
            <person name="Rosenthal A."/>
            <person name="Cox E.C."/>
            <person name="Chisholm R.L."/>
            <person name="Gibbs R."/>
            <person name="Loomis W.F."/>
            <person name="Platzer M."/>
            <person name="Kay R.R."/>
            <person name="Williams J."/>
            <person name="Dear P.H."/>
            <person name="Noegel A.A."/>
            <person name="Barrell B."/>
            <person name="Kuspa A."/>
        </authorList>
    </citation>
    <scope>NUCLEOTIDE SEQUENCE [LARGE SCALE GENOMIC DNA]</scope>
    <source>
        <strain evidence="2 3">AX4</strain>
    </source>
</reference>
<dbReference type="RefSeq" id="XP_628751.2">
    <property type="nucleotide sequence ID" value="XM_628749.2"/>
</dbReference>
<dbReference type="GeneID" id="3385415"/>
<keyword evidence="3" id="KW-1185">Reference proteome</keyword>
<dbReference type="EMBL" id="AAFI02000262">
    <property type="protein sequence ID" value="EAL60338.2"/>
    <property type="molecule type" value="Genomic_DNA"/>
</dbReference>